<organism evidence="6 7">
    <name type="scientific">Bacillus mesophilus</name>
    <dbReference type="NCBI Taxonomy" id="1808955"/>
    <lineage>
        <taxon>Bacteria</taxon>
        <taxon>Bacillati</taxon>
        <taxon>Bacillota</taxon>
        <taxon>Bacilli</taxon>
        <taxon>Bacillales</taxon>
        <taxon>Bacillaceae</taxon>
        <taxon>Bacillus</taxon>
    </lineage>
</organism>
<feature type="domain" description="Helicase ATP-binding" evidence="5">
    <location>
        <begin position="29"/>
        <end position="303"/>
    </location>
</feature>
<dbReference type="GO" id="GO:0005524">
    <property type="term" value="F:ATP binding"/>
    <property type="evidence" value="ECO:0007669"/>
    <property type="project" value="UniProtKB-KW"/>
</dbReference>
<dbReference type="GO" id="GO:0003676">
    <property type="term" value="F:nucleic acid binding"/>
    <property type="evidence" value="ECO:0007669"/>
    <property type="project" value="InterPro"/>
</dbReference>
<evidence type="ECO:0000313" key="6">
    <source>
        <dbReference type="EMBL" id="NEY71136.1"/>
    </source>
</evidence>
<sequence length="643" mass="74282">MMGQKLPFEIGKTDNFYNKLNEWIGDVFYDILPDAGFELRDEQIFMAFQLEKAFRDKQVIFAEAGVGTGKTLVYLLYAVCYARFTGKPAIIACADETLIEQLVKKEGDIAKIDKFLNIQVDARLAKSQDQYLCLNKLDERMSTGASDKEEDLFDELPGFVHDHNGLQKFFHYGDRKDYAHFSDDEWTNVAWDPFQDCFACSKRHRCGQTLSRDFYRKATDIIICSHDFYMEHIWTAESRKREGQLPLLPEASCVVFDEGHLVEFAAQKALTFRVKERTLEELLTRLLGNDLREEFAYLVEQALTDNEEFFHELKLNSSSVKGSNRLEITFPPSLLKTAQVLYKRIVEIGEALVFEGELHTINHYDLKIVEEHLDQLEHSLQLFLKTEEVISWVEPDDESFHLVIMPRTVQEVLSEQVFSQRIPFVFSSATLSQNGEFDYIARSLGIKQFASFIVESPFDYEEKMEIFMKKVEDENLFQSKLETAKAQIAITKGRALLLFNTRDELEQFKGAVKDDQEYSYLFEGDKEISELVSTFQNDEESILCAVHLWEGLDIPGPSLSNVIIWSLPFPPQDPVFQSKKKTVMDYQKEIEIPYMLLRLRQGIGRLIRTQEDQGMITIMMSDSTDNSVIDEVINVCPTKPIMI</sequence>
<evidence type="ECO:0000256" key="2">
    <source>
        <dbReference type="ARBA" id="ARBA00022801"/>
    </source>
</evidence>
<dbReference type="SMART" id="SM00491">
    <property type="entry name" value="HELICc2"/>
    <property type="match status" value="1"/>
</dbReference>
<dbReference type="PROSITE" id="PS51193">
    <property type="entry name" value="HELICASE_ATP_BIND_2"/>
    <property type="match status" value="1"/>
</dbReference>
<keyword evidence="3" id="KW-0067">ATP-binding</keyword>
<comment type="caution">
    <text evidence="6">The sequence shown here is derived from an EMBL/GenBank/DDBJ whole genome shotgun (WGS) entry which is preliminary data.</text>
</comment>
<comment type="similarity">
    <text evidence="4">Belongs to the helicase family. DinG subfamily.</text>
</comment>
<keyword evidence="7" id="KW-1185">Reference proteome</keyword>
<dbReference type="Gene3D" id="3.40.50.300">
    <property type="entry name" value="P-loop containing nucleotide triphosphate hydrolases"/>
    <property type="match status" value="2"/>
</dbReference>
<evidence type="ECO:0000259" key="5">
    <source>
        <dbReference type="PROSITE" id="PS51193"/>
    </source>
</evidence>
<dbReference type="AlphaFoldDB" id="A0A6M0Q418"/>
<dbReference type="PANTHER" id="PTHR11472:SF57">
    <property type="entry name" value="ATP-DEPENDENT HELICASE YPVA-RELATED"/>
    <property type="match status" value="1"/>
</dbReference>
<proteinExistence type="inferred from homology"/>
<gene>
    <name evidence="6" type="ORF">G4D63_05210</name>
</gene>
<keyword evidence="2" id="KW-0378">Hydrolase</keyword>
<dbReference type="RefSeq" id="WP_163179441.1">
    <property type="nucleotide sequence ID" value="NZ_JAAIWM010000002.1"/>
</dbReference>
<dbReference type="PANTHER" id="PTHR11472">
    <property type="entry name" value="DNA REPAIR DEAD HELICASE RAD3/XP-D SUBFAMILY MEMBER"/>
    <property type="match status" value="1"/>
</dbReference>
<dbReference type="GO" id="GO:0003678">
    <property type="term" value="F:DNA helicase activity"/>
    <property type="evidence" value="ECO:0007669"/>
    <property type="project" value="TreeGrafter"/>
</dbReference>
<dbReference type="InterPro" id="IPR045028">
    <property type="entry name" value="DinG/Rad3-like"/>
</dbReference>
<keyword evidence="6" id="KW-0347">Helicase</keyword>
<accession>A0A6M0Q418</accession>
<dbReference type="EMBL" id="JAAIWM010000002">
    <property type="protein sequence ID" value="NEY71136.1"/>
    <property type="molecule type" value="Genomic_DNA"/>
</dbReference>
<dbReference type="InterPro" id="IPR027417">
    <property type="entry name" value="P-loop_NTPase"/>
</dbReference>
<evidence type="ECO:0000256" key="1">
    <source>
        <dbReference type="ARBA" id="ARBA00022741"/>
    </source>
</evidence>
<dbReference type="SUPFAM" id="SSF52540">
    <property type="entry name" value="P-loop containing nucleoside triphosphate hydrolases"/>
    <property type="match status" value="1"/>
</dbReference>
<evidence type="ECO:0000256" key="4">
    <source>
        <dbReference type="ARBA" id="ARBA00038058"/>
    </source>
</evidence>
<dbReference type="InterPro" id="IPR014013">
    <property type="entry name" value="Helic_SF1/SF2_ATP-bd_DinG/Rad3"/>
</dbReference>
<dbReference type="Proteomes" id="UP000481043">
    <property type="component" value="Unassembled WGS sequence"/>
</dbReference>
<evidence type="ECO:0000313" key="7">
    <source>
        <dbReference type="Proteomes" id="UP000481043"/>
    </source>
</evidence>
<dbReference type="Pfam" id="PF13307">
    <property type="entry name" value="Helicase_C_2"/>
    <property type="match status" value="1"/>
</dbReference>
<keyword evidence="1" id="KW-0547">Nucleotide-binding</keyword>
<evidence type="ECO:0000256" key="3">
    <source>
        <dbReference type="ARBA" id="ARBA00022840"/>
    </source>
</evidence>
<protein>
    <submittedName>
        <fullName evidence="6">ATP-dependent DNA helicase</fullName>
    </submittedName>
</protein>
<dbReference type="GO" id="GO:0016818">
    <property type="term" value="F:hydrolase activity, acting on acid anhydrides, in phosphorus-containing anhydrides"/>
    <property type="evidence" value="ECO:0007669"/>
    <property type="project" value="InterPro"/>
</dbReference>
<dbReference type="GO" id="GO:0006139">
    <property type="term" value="P:nucleobase-containing compound metabolic process"/>
    <property type="evidence" value="ECO:0007669"/>
    <property type="project" value="InterPro"/>
</dbReference>
<dbReference type="InterPro" id="IPR006555">
    <property type="entry name" value="ATP-dep_Helicase_C"/>
</dbReference>
<name>A0A6M0Q418_9BACI</name>
<reference evidence="6 7" key="1">
    <citation type="submission" date="2020-02" db="EMBL/GenBank/DDBJ databases">
        <title>Bacillus aquiflavi sp. nov., isolated from yellow water of strong flavor Chinese baijiu in Yibin region of China.</title>
        <authorList>
            <person name="Xie J."/>
        </authorList>
    </citation>
    <scope>NUCLEOTIDE SEQUENCE [LARGE SCALE GENOMIC DNA]</scope>
    <source>
        <strain evidence="6 7">SA4</strain>
    </source>
</reference>